<comment type="cofactor">
    <cofactor evidence="1">
        <name>pyridoxal 5'-phosphate</name>
        <dbReference type="ChEBI" id="CHEBI:597326"/>
    </cofactor>
</comment>
<protein>
    <recommendedName>
        <fullName evidence="4">threonine-phosphate decarboxylase</fullName>
        <ecNumber evidence="4">4.1.1.81</ecNumber>
    </recommendedName>
    <alternativeName>
        <fullName evidence="8">L-threonine-O-3-phosphate decarboxylase</fullName>
    </alternativeName>
</protein>
<dbReference type="Proteomes" id="UP000414136">
    <property type="component" value="Unassembled WGS sequence"/>
</dbReference>
<dbReference type="InterPro" id="IPR015422">
    <property type="entry name" value="PyrdxlP-dep_Trfase_small"/>
</dbReference>
<sequence length="393" mass="42000">MSASSASPAASASPESPDSPDSPDSPASSEVNLSPASFRAPEFAAPSASAASASCTPRHGGNLGEAVRRYARPREDWLDLSTGINPIGYPVPMPPPSAWRDLPDAFDTLRDVAARYYGVPVDTVVPCAGSQAVIRAIPALLRPGRVAVASLTYSEYAPAFARAGHTLVPWLGPEAELPDVDYVVWVNPDNPTTRHVERTTLERWHARLSRRGGMLIVDEAFADVSPRESMTPHVGKDSLVVLRSVGKFFGLAGIRAGFALAPERFGAELAEHLGAWTVSGPARFALGAALTDTTWQTAARERLLHDGERLLALLHAHAWPARGTPLFAWTPHASAPQWHERLAAEGVWTRLFDVRPVGRPDGGARMLPSLRLGLPGDEAAWRRLAAALAIASA</sequence>
<dbReference type="InterPro" id="IPR004838">
    <property type="entry name" value="NHTrfase_class1_PyrdxlP-BS"/>
</dbReference>
<evidence type="ECO:0000256" key="9">
    <source>
        <dbReference type="ARBA" id="ARBA00048531"/>
    </source>
</evidence>
<accession>A0A5E5AAZ3</accession>
<dbReference type="PANTHER" id="PTHR42885">
    <property type="entry name" value="HISTIDINOL-PHOSPHATE AMINOTRANSFERASE-RELATED"/>
    <property type="match status" value="1"/>
</dbReference>
<comment type="pathway">
    <text evidence="3">Cofactor biosynthesis; adenosylcobalamin biosynthesis.</text>
</comment>
<feature type="domain" description="Aminotransferase class I/classII large" evidence="11">
    <location>
        <begin position="107"/>
        <end position="350"/>
    </location>
</feature>
<reference evidence="12 13" key="1">
    <citation type="submission" date="2019-08" db="EMBL/GenBank/DDBJ databases">
        <authorList>
            <person name="Peeters C."/>
        </authorList>
    </citation>
    <scope>NUCLEOTIDE SEQUENCE [LARGE SCALE GENOMIC DNA]</scope>
    <source>
        <strain evidence="12 13">LMG 31118</strain>
    </source>
</reference>
<dbReference type="InterPro" id="IPR015421">
    <property type="entry name" value="PyrdxlP-dep_Trfase_major"/>
</dbReference>
<evidence type="ECO:0000313" key="12">
    <source>
        <dbReference type="EMBL" id="VVE70338.1"/>
    </source>
</evidence>
<comment type="catalytic activity">
    <reaction evidence="9">
        <text>O-phospho-L-threonine + H(+) = (R)-1-aminopropan-2-yl phosphate + CO2</text>
        <dbReference type="Rhea" id="RHEA:11492"/>
        <dbReference type="ChEBI" id="CHEBI:15378"/>
        <dbReference type="ChEBI" id="CHEBI:16526"/>
        <dbReference type="ChEBI" id="CHEBI:58563"/>
        <dbReference type="ChEBI" id="CHEBI:58675"/>
        <dbReference type="EC" id="4.1.1.81"/>
    </reaction>
</comment>
<evidence type="ECO:0000256" key="8">
    <source>
        <dbReference type="ARBA" id="ARBA00029996"/>
    </source>
</evidence>
<keyword evidence="6" id="KW-0663">Pyridoxal phosphate</keyword>
<name>A0A5E5AAZ3_9BURK</name>
<dbReference type="NCBIfam" id="TIGR01140">
    <property type="entry name" value="L_thr_O3P_dcar"/>
    <property type="match status" value="1"/>
</dbReference>
<evidence type="ECO:0000256" key="3">
    <source>
        <dbReference type="ARBA" id="ARBA00004953"/>
    </source>
</evidence>
<organism evidence="12 13">
    <name type="scientific">Pandoraea captiosa</name>
    <dbReference type="NCBI Taxonomy" id="2508302"/>
    <lineage>
        <taxon>Bacteria</taxon>
        <taxon>Pseudomonadati</taxon>
        <taxon>Pseudomonadota</taxon>
        <taxon>Betaproteobacteria</taxon>
        <taxon>Burkholderiales</taxon>
        <taxon>Burkholderiaceae</taxon>
        <taxon>Pandoraea</taxon>
    </lineage>
</organism>
<evidence type="ECO:0000256" key="2">
    <source>
        <dbReference type="ARBA" id="ARBA00003444"/>
    </source>
</evidence>
<dbReference type="UniPathway" id="UPA00148"/>
<dbReference type="GO" id="GO:0030170">
    <property type="term" value="F:pyridoxal phosphate binding"/>
    <property type="evidence" value="ECO:0007669"/>
    <property type="project" value="InterPro"/>
</dbReference>
<dbReference type="RefSeq" id="WP_150626373.1">
    <property type="nucleotide sequence ID" value="NZ_CABPSQ010000006.1"/>
</dbReference>
<dbReference type="Gene3D" id="3.40.640.10">
    <property type="entry name" value="Type I PLP-dependent aspartate aminotransferase-like (Major domain)"/>
    <property type="match status" value="1"/>
</dbReference>
<dbReference type="SUPFAM" id="SSF53383">
    <property type="entry name" value="PLP-dependent transferases"/>
    <property type="match status" value="1"/>
</dbReference>
<evidence type="ECO:0000313" key="13">
    <source>
        <dbReference type="Proteomes" id="UP000414136"/>
    </source>
</evidence>
<dbReference type="PROSITE" id="PS00105">
    <property type="entry name" value="AA_TRANSFER_CLASS_1"/>
    <property type="match status" value="1"/>
</dbReference>
<keyword evidence="7" id="KW-0456">Lyase</keyword>
<evidence type="ECO:0000256" key="10">
    <source>
        <dbReference type="SAM" id="MobiDB-lite"/>
    </source>
</evidence>
<dbReference type="PANTHER" id="PTHR42885:SF1">
    <property type="entry name" value="THREONINE-PHOSPHATE DECARBOXYLASE"/>
    <property type="match status" value="1"/>
</dbReference>
<proteinExistence type="predicted"/>
<dbReference type="Pfam" id="PF00155">
    <property type="entry name" value="Aminotran_1_2"/>
    <property type="match status" value="1"/>
</dbReference>
<dbReference type="AlphaFoldDB" id="A0A5E5AAZ3"/>
<dbReference type="InterPro" id="IPR005860">
    <property type="entry name" value="CobD"/>
</dbReference>
<gene>
    <name evidence="12" type="ORF">PCA31118_03508</name>
</gene>
<evidence type="ECO:0000256" key="6">
    <source>
        <dbReference type="ARBA" id="ARBA00022898"/>
    </source>
</evidence>
<evidence type="ECO:0000259" key="11">
    <source>
        <dbReference type="Pfam" id="PF00155"/>
    </source>
</evidence>
<dbReference type="GO" id="GO:0048472">
    <property type="term" value="F:threonine-phosphate decarboxylase activity"/>
    <property type="evidence" value="ECO:0007669"/>
    <property type="project" value="UniProtKB-EC"/>
</dbReference>
<dbReference type="Gene3D" id="3.90.1150.10">
    <property type="entry name" value="Aspartate Aminotransferase, domain 1"/>
    <property type="match status" value="1"/>
</dbReference>
<evidence type="ECO:0000256" key="7">
    <source>
        <dbReference type="ARBA" id="ARBA00023239"/>
    </source>
</evidence>
<feature type="compositionally biased region" description="Low complexity" evidence="10">
    <location>
        <begin position="22"/>
        <end position="38"/>
    </location>
</feature>
<evidence type="ECO:0000256" key="1">
    <source>
        <dbReference type="ARBA" id="ARBA00001933"/>
    </source>
</evidence>
<feature type="region of interest" description="Disordered" evidence="10">
    <location>
        <begin position="1"/>
        <end position="38"/>
    </location>
</feature>
<dbReference type="CDD" id="cd00609">
    <property type="entry name" value="AAT_like"/>
    <property type="match status" value="1"/>
</dbReference>
<dbReference type="InterPro" id="IPR004839">
    <property type="entry name" value="Aminotransferase_I/II_large"/>
</dbReference>
<dbReference type="OrthoDB" id="9799304at2"/>
<keyword evidence="5" id="KW-0169">Cobalamin biosynthesis</keyword>
<dbReference type="EC" id="4.1.1.81" evidence="4"/>
<comment type="function">
    <text evidence="2">Decarboxylates L-threonine-O-3-phosphate to yield (R)-1-amino-2-propanol O-2-phosphate, the precursor for the linkage between the nucleotide loop and the corrin ring in cobalamin.</text>
</comment>
<feature type="compositionally biased region" description="Low complexity" evidence="10">
    <location>
        <begin position="1"/>
        <end position="16"/>
    </location>
</feature>
<keyword evidence="13" id="KW-1185">Reference proteome</keyword>
<evidence type="ECO:0000256" key="5">
    <source>
        <dbReference type="ARBA" id="ARBA00022573"/>
    </source>
</evidence>
<dbReference type="GO" id="GO:0009236">
    <property type="term" value="P:cobalamin biosynthetic process"/>
    <property type="evidence" value="ECO:0007669"/>
    <property type="project" value="UniProtKB-UniPathway"/>
</dbReference>
<evidence type="ECO:0000256" key="4">
    <source>
        <dbReference type="ARBA" id="ARBA00012285"/>
    </source>
</evidence>
<dbReference type="InterPro" id="IPR015424">
    <property type="entry name" value="PyrdxlP-dep_Trfase"/>
</dbReference>
<dbReference type="EMBL" id="CABPSQ010000006">
    <property type="protein sequence ID" value="VVE70338.1"/>
    <property type="molecule type" value="Genomic_DNA"/>
</dbReference>